<reference evidence="3 4" key="1">
    <citation type="submission" date="2020-04" db="EMBL/GenBank/DDBJ databases">
        <authorList>
            <person name="De Canck E."/>
        </authorList>
    </citation>
    <scope>NUCLEOTIDE SEQUENCE [LARGE SCALE GENOMIC DNA]</scope>
    <source>
        <strain evidence="3 4">LMG 3431</strain>
    </source>
</reference>
<dbReference type="PANTHER" id="PTHR42928">
    <property type="entry name" value="TRICARBOXYLATE-BINDING PROTEIN"/>
    <property type="match status" value="1"/>
</dbReference>
<dbReference type="Gene3D" id="3.40.190.150">
    <property type="entry name" value="Bordetella uptake gene, domain 1"/>
    <property type="match status" value="1"/>
</dbReference>
<evidence type="ECO:0000313" key="3">
    <source>
        <dbReference type="EMBL" id="CAB3645774.1"/>
    </source>
</evidence>
<protein>
    <recommendedName>
        <fullName evidence="5">Tripartite tricarboxylate transporter substrate binding protein</fullName>
    </recommendedName>
</protein>
<dbReference type="EMBL" id="CADIJX010000003">
    <property type="protein sequence ID" value="CAB3645774.1"/>
    <property type="molecule type" value="Genomic_DNA"/>
</dbReference>
<evidence type="ECO:0000313" key="4">
    <source>
        <dbReference type="Proteomes" id="UP000494108"/>
    </source>
</evidence>
<proteinExistence type="inferred from homology"/>
<dbReference type="InterPro" id="IPR042100">
    <property type="entry name" value="Bug_dom1"/>
</dbReference>
<dbReference type="Gene3D" id="3.40.190.10">
    <property type="entry name" value="Periplasmic binding protein-like II"/>
    <property type="match status" value="1"/>
</dbReference>
<keyword evidence="4" id="KW-1185">Reference proteome</keyword>
<accession>A0A6S6ZFY3</accession>
<dbReference type="PIRSF" id="PIRSF017082">
    <property type="entry name" value="YflP"/>
    <property type="match status" value="1"/>
</dbReference>
<name>A0A6S6ZFY3_9BURK</name>
<keyword evidence="2" id="KW-0732">Signal</keyword>
<evidence type="ECO:0008006" key="5">
    <source>
        <dbReference type="Google" id="ProtNLM"/>
    </source>
</evidence>
<dbReference type="InterPro" id="IPR006311">
    <property type="entry name" value="TAT_signal"/>
</dbReference>
<dbReference type="AlphaFoldDB" id="A0A6S6ZFY3"/>
<dbReference type="PANTHER" id="PTHR42928:SF5">
    <property type="entry name" value="BLR1237 PROTEIN"/>
    <property type="match status" value="1"/>
</dbReference>
<feature type="signal peptide" evidence="2">
    <location>
        <begin position="1"/>
        <end position="33"/>
    </location>
</feature>
<dbReference type="InterPro" id="IPR005064">
    <property type="entry name" value="BUG"/>
</dbReference>
<dbReference type="Pfam" id="PF03401">
    <property type="entry name" value="TctC"/>
    <property type="match status" value="1"/>
</dbReference>
<dbReference type="SUPFAM" id="SSF53850">
    <property type="entry name" value="Periplasmic binding protein-like II"/>
    <property type="match status" value="1"/>
</dbReference>
<evidence type="ECO:0000256" key="1">
    <source>
        <dbReference type="ARBA" id="ARBA00006987"/>
    </source>
</evidence>
<evidence type="ECO:0000256" key="2">
    <source>
        <dbReference type="SAM" id="SignalP"/>
    </source>
</evidence>
<comment type="similarity">
    <text evidence="1">Belongs to the UPF0065 (bug) family.</text>
</comment>
<gene>
    <name evidence="3" type="ORF">LMG3431_02417</name>
</gene>
<organism evidence="3 4">
    <name type="scientific">Achromobacter pestifer</name>
    <dbReference type="NCBI Taxonomy" id="1353889"/>
    <lineage>
        <taxon>Bacteria</taxon>
        <taxon>Pseudomonadati</taxon>
        <taxon>Pseudomonadota</taxon>
        <taxon>Betaproteobacteria</taxon>
        <taxon>Burkholderiales</taxon>
        <taxon>Alcaligenaceae</taxon>
        <taxon>Achromobacter</taxon>
    </lineage>
</organism>
<sequence length="339" mass="35404">MMTKAPRSAVRRALLQGAVALAATLPFAAPALAQATDFPSKPIRFVVPYPPGGPLDTMARMLAEKVRGSLGQAVIVENRSGAGGNIGADLVAKAPADGYTLVMGAVATHAINPWLFANLPYDPVKDFAPVTIVASVPNVLVMNVEFAEKNNIKSLADLIEYAKKNPGKLNYGSGGNGSAGHLSGELLKARAGISVEHIPYQGAAPAQLALLSGQSDFMFDNLAASAPLIKDGKVKALAVTTAKRSSLLSDVPTVEESGIKGFDLGTWFGVFTTGGTPAPVVAKLNKAYADAMQQPDVKQRLLTMGSEAGPMTPEAFAEFVKNEKTKYQEIVKISGASLN</sequence>
<dbReference type="Proteomes" id="UP000494108">
    <property type="component" value="Unassembled WGS sequence"/>
</dbReference>
<feature type="chain" id="PRO_5028905104" description="Tripartite tricarboxylate transporter substrate binding protein" evidence="2">
    <location>
        <begin position="34"/>
        <end position="339"/>
    </location>
</feature>
<dbReference type="PROSITE" id="PS51318">
    <property type="entry name" value="TAT"/>
    <property type="match status" value="1"/>
</dbReference>
<dbReference type="CDD" id="cd13578">
    <property type="entry name" value="PBP2_Bug27"/>
    <property type="match status" value="1"/>
</dbReference>